<keyword evidence="4" id="KW-0804">Transcription</keyword>
<protein>
    <recommendedName>
        <fullName evidence="7">Zn(2)-C6 fungal-type domain-containing protein</fullName>
    </recommendedName>
</protein>
<keyword evidence="3" id="KW-0805">Transcription regulation</keyword>
<feature type="region of interest" description="Disordered" evidence="6">
    <location>
        <begin position="96"/>
        <end position="126"/>
    </location>
</feature>
<dbReference type="CDD" id="cd00067">
    <property type="entry name" value="GAL4"/>
    <property type="match status" value="1"/>
</dbReference>
<dbReference type="InParanoid" id="A0A067MZU2"/>
<dbReference type="CDD" id="cd12148">
    <property type="entry name" value="fungal_TF_MHR"/>
    <property type="match status" value="1"/>
</dbReference>
<dbReference type="GO" id="GO:0005634">
    <property type="term" value="C:nucleus"/>
    <property type="evidence" value="ECO:0007669"/>
    <property type="project" value="UniProtKB-SubCell"/>
</dbReference>
<keyword evidence="2" id="KW-0479">Metal-binding</keyword>
<accession>A0A067MZU2</accession>
<dbReference type="STRING" id="930990.A0A067MZU2"/>
<evidence type="ECO:0000256" key="1">
    <source>
        <dbReference type="ARBA" id="ARBA00004123"/>
    </source>
</evidence>
<dbReference type="AlphaFoldDB" id="A0A067MZU2"/>
<evidence type="ECO:0000313" key="8">
    <source>
        <dbReference type="EMBL" id="KDQ21258.1"/>
    </source>
</evidence>
<comment type="subcellular location">
    <subcellularLocation>
        <location evidence="1">Nucleus</location>
    </subcellularLocation>
</comment>
<dbReference type="EMBL" id="KL198016">
    <property type="protein sequence ID" value="KDQ21258.1"/>
    <property type="molecule type" value="Genomic_DNA"/>
</dbReference>
<dbReference type="Proteomes" id="UP000027195">
    <property type="component" value="Unassembled WGS sequence"/>
</dbReference>
<evidence type="ECO:0000256" key="2">
    <source>
        <dbReference type="ARBA" id="ARBA00022723"/>
    </source>
</evidence>
<dbReference type="GO" id="GO:0008270">
    <property type="term" value="F:zinc ion binding"/>
    <property type="evidence" value="ECO:0007669"/>
    <property type="project" value="InterPro"/>
</dbReference>
<dbReference type="Pfam" id="PF00172">
    <property type="entry name" value="Zn_clus"/>
    <property type="match status" value="1"/>
</dbReference>
<keyword evidence="9" id="KW-1185">Reference proteome</keyword>
<dbReference type="PROSITE" id="PS00463">
    <property type="entry name" value="ZN2_CY6_FUNGAL_1"/>
    <property type="match status" value="1"/>
</dbReference>
<dbReference type="GO" id="GO:0006351">
    <property type="term" value="P:DNA-templated transcription"/>
    <property type="evidence" value="ECO:0007669"/>
    <property type="project" value="InterPro"/>
</dbReference>
<dbReference type="InterPro" id="IPR050815">
    <property type="entry name" value="TF_fung"/>
</dbReference>
<dbReference type="InterPro" id="IPR001138">
    <property type="entry name" value="Zn2Cys6_DnaBD"/>
</dbReference>
<evidence type="ECO:0000256" key="5">
    <source>
        <dbReference type="ARBA" id="ARBA00023242"/>
    </source>
</evidence>
<organism evidence="8 9">
    <name type="scientific">Botryobasidium botryosum (strain FD-172 SS1)</name>
    <dbReference type="NCBI Taxonomy" id="930990"/>
    <lineage>
        <taxon>Eukaryota</taxon>
        <taxon>Fungi</taxon>
        <taxon>Dikarya</taxon>
        <taxon>Basidiomycota</taxon>
        <taxon>Agaricomycotina</taxon>
        <taxon>Agaricomycetes</taxon>
        <taxon>Cantharellales</taxon>
        <taxon>Botryobasidiaceae</taxon>
        <taxon>Botryobasidium</taxon>
    </lineage>
</organism>
<dbReference type="GO" id="GO:0000981">
    <property type="term" value="F:DNA-binding transcription factor activity, RNA polymerase II-specific"/>
    <property type="evidence" value="ECO:0007669"/>
    <property type="project" value="InterPro"/>
</dbReference>
<sequence length="347" mass="38517">MSALHPPSSTDDTILVVLSRGMACLMCRDRKRRCDGVKPICATCTKAGKAHLCIFDDGSQDQSLVQSHRDRVSRERALRDRVVELQDIIQALDTGGPQSVVPSVSRKSKSAIRSQSPSTAITSSTKFRLPNKESAIPAALGHSAWDWSKENVPSDIRDPLIAIFIQHGWQFALDFNIPRFMMSLSLSPSHPKALHPALLHAVLLNGCLYSPAPFRRHEQSFLKRAHKELNQQLAKGDRLLDFLRATALIGCYYYGRGRLREGYHYLSSAMRFSVGCGLHAIDSLSLDRQAHNPLLPPCADLVELGDRINTFWFLFSVDRAGSLLAAVPETISDHARKPYPTNLTLLG</sequence>
<dbReference type="OrthoDB" id="2309723at2759"/>
<dbReference type="InterPro" id="IPR007219">
    <property type="entry name" value="XnlR_reg_dom"/>
</dbReference>
<name>A0A067MZU2_BOTB1</name>
<dbReference type="GO" id="GO:0003677">
    <property type="term" value="F:DNA binding"/>
    <property type="evidence" value="ECO:0007669"/>
    <property type="project" value="InterPro"/>
</dbReference>
<dbReference type="SMART" id="SM00066">
    <property type="entry name" value="GAL4"/>
    <property type="match status" value="1"/>
</dbReference>
<evidence type="ECO:0000256" key="3">
    <source>
        <dbReference type="ARBA" id="ARBA00023015"/>
    </source>
</evidence>
<dbReference type="SUPFAM" id="SSF57701">
    <property type="entry name" value="Zn2/Cys6 DNA-binding domain"/>
    <property type="match status" value="1"/>
</dbReference>
<gene>
    <name evidence="8" type="ORF">BOTBODRAFT_196950</name>
</gene>
<keyword evidence="5" id="KW-0539">Nucleus</keyword>
<dbReference type="PROSITE" id="PS50048">
    <property type="entry name" value="ZN2_CY6_FUNGAL_2"/>
    <property type="match status" value="1"/>
</dbReference>
<feature type="domain" description="Zn(2)-C6 fungal-type" evidence="7">
    <location>
        <begin position="23"/>
        <end position="55"/>
    </location>
</feature>
<dbReference type="PANTHER" id="PTHR47338:SF29">
    <property type="entry name" value="ZN(2)-C6 FUNGAL-TYPE DOMAIN-CONTAINING PROTEIN"/>
    <property type="match status" value="1"/>
</dbReference>
<proteinExistence type="predicted"/>
<dbReference type="PANTHER" id="PTHR47338">
    <property type="entry name" value="ZN(II)2CYS6 TRANSCRIPTION FACTOR (EUROFUNG)-RELATED"/>
    <property type="match status" value="1"/>
</dbReference>
<dbReference type="Pfam" id="PF04082">
    <property type="entry name" value="Fungal_trans"/>
    <property type="match status" value="1"/>
</dbReference>
<feature type="compositionally biased region" description="Polar residues" evidence="6">
    <location>
        <begin position="111"/>
        <end position="126"/>
    </location>
</feature>
<reference evidence="9" key="1">
    <citation type="journal article" date="2014" name="Proc. Natl. Acad. Sci. U.S.A.">
        <title>Extensive sampling of basidiomycete genomes demonstrates inadequacy of the white-rot/brown-rot paradigm for wood decay fungi.</title>
        <authorList>
            <person name="Riley R."/>
            <person name="Salamov A.A."/>
            <person name="Brown D.W."/>
            <person name="Nagy L.G."/>
            <person name="Floudas D."/>
            <person name="Held B.W."/>
            <person name="Levasseur A."/>
            <person name="Lombard V."/>
            <person name="Morin E."/>
            <person name="Otillar R."/>
            <person name="Lindquist E.A."/>
            <person name="Sun H."/>
            <person name="LaButti K.M."/>
            <person name="Schmutz J."/>
            <person name="Jabbour D."/>
            <person name="Luo H."/>
            <person name="Baker S.E."/>
            <person name="Pisabarro A.G."/>
            <person name="Walton J.D."/>
            <person name="Blanchette R.A."/>
            <person name="Henrissat B."/>
            <person name="Martin F."/>
            <person name="Cullen D."/>
            <person name="Hibbett D.S."/>
            <person name="Grigoriev I.V."/>
        </authorList>
    </citation>
    <scope>NUCLEOTIDE SEQUENCE [LARGE SCALE GENOMIC DNA]</scope>
    <source>
        <strain evidence="9">FD-172 SS1</strain>
    </source>
</reference>
<dbReference type="HOGENOM" id="CLU_022337_2_1_1"/>
<evidence type="ECO:0000256" key="4">
    <source>
        <dbReference type="ARBA" id="ARBA00023163"/>
    </source>
</evidence>
<evidence type="ECO:0000313" key="9">
    <source>
        <dbReference type="Proteomes" id="UP000027195"/>
    </source>
</evidence>
<evidence type="ECO:0000256" key="6">
    <source>
        <dbReference type="SAM" id="MobiDB-lite"/>
    </source>
</evidence>
<evidence type="ECO:0000259" key="7">
    <source>
        <dbReference type="PROSITE" id="PS50048"/>
    </source>
</evidence>
<dbReference type="InterPro" id="IPR036864">
    <property type="entry name" value="Zn2-C6_fun-type_DNA-bd_sf"/>
</dbReference>
<dbReference type="Gene3D" id="4.10.240.10">
    <property type="entry name" value="Zn(2)-C6 fungal-type DNA-binding domain"/>
    <property type="match status" value="1"/>
</dbReference>